<dbReference type="InterPro" id="IPR012454">
    <property type="entry name" value="DUF1659"/>
</dbReference>
<sequence>MAVSVVQSSKDLIMTFVREIKDGKVVYETRRVRNLKVNALPEDVHQVAQKIVTLSEQDGGDIRIQDVSSLITL</sequence>
<feature type="domain" description="DUF1659" evidence="1">
    <location>
        <begin position="2"/>
        <end position="71"/>
    </location>
</feature>
<dbReference type="Proteomes" id="UP000675379">
    <property type="component" value="Unassembled WGS sequence"/>
</dbReference>
<organism evidence="2 3">
    <name type="scientific">Proteiniclasticum sediminis</name>
    <dbReference type="NCBI Taxonomy" id="2804028"/>
    <lineage>
        <taxon>Bacteria</taxon>
        <taxon>Bacillati</taxon>
        <taxon>Bacillota</taxon>
        <taxon>Clostridia</taxon>
        <taxon>Eubacteriales</taxon>
        <taxon>Clostridiaceae</taxon>
        <taxon>Proteiniclasticum</taxon>
    </lineage>
</organism>
<reference evidence="2" key="1">
    <citation type="submission" date="2021-04" db="EMBL/GenBank/DDBJ databases">
        <title>Proteiniclasticum sedimins sp. nov., an obligate anaerobic bacterium isolated from anaerobic sludge.</title>
        <authorList>
            <person name="Liu J."/>
        </authorList>
    </citation>
    <scope>NUCLEOTIDE SEQUENCE</scope>
    <source>
        <strain evidence="2">BAD-10</strain>
    </source>
</reference>
<gene>
    <name evidence="2" type="ORF">KCG48_12085</name>
</gene>
<comment type="caution">
    <text evidence="2">The sequence shown here is derived from an EMBL/GenBank/DDBJ whole genome shotgun (WGS) entry which is preliminary data.</text>
</comment>
<evidence type="ECO:0000259" key="1">
    <source>
        <dbReference type="Pfam" id="PF07872"/>
    </source>
</evidence>
<dbReference type="RefSeq" id="WP_211802471.1">
    <property type="nucleotide sequence ID" value="NZ_JAGSCS010000019.1"/>
</dbReference>
<keyword evidence="3" id="KW-1185">Reference proteome</keyword>
<dbReference type="EMBL" id="JAGSCS010000019">
    <property type="protein sequence ID" value="MBR0577053.1"/>
    <property type="molecule type" value="Genomic_DNA"/>
</dbReference>
<proteinExistence type="predicted"/>
<dbReference type="Pfam" id="PF07872">
    <property type="entry name" value="DUF1659"/>
    <property type="match status" value="1"/>
</dbReference>
<dbReference type="AlphaFoldDB" id="A0A941CTN1"/>
<evidence type="ECO:0000313" key="3">
    <source>
        <dbReference type="Proteomes" id="UP000675379"/>
    </source>
</evidence>
<name>A0A941CTN1_9CLOT</name>
<evidence type="ECO:0000313" key="2">
    <source>
        <dbReference type="EMBL" id="MBR0577053.1"/>
    </source>
</evidence>
<protein>
    <submittedName>
        <fullName evidence="2">DUF1659 domain-containing protein</fullName>
    </submittedName>
</protein>
<accession>A0A941CTN1</accession>